<protein>
    <submittedName>
        <fullName evidence="1">Uncharacterized protein</fullName>
    </submittedName>
</protein>
<evidence type="ECO:0000313" key="1">
    <source>
        <dbReference type="EMBL" id="CEA06738.1"/>
    </source>
</evidence>
<reference evidence="1" key="1">
    <citation type="submission" date="2014-07" db="EMBL/GenBank/DDBJ databases">
        <authorList>
            <person name="Urmite Genomes Urmite Genomes"/>
        </authorList>
    </citation>
    <scope>NUCLEOTIDE SEQUENCE</scope>
    <source>
        <strain evidence="1">11W110_air</strain>
    </source>
</reference>
<sequence length="129" mass="15116">MFIKGNAYLRMVEAPERKGLFAKGCYVYEVMTALDSVQVVTAEQLADNLGVDPSGPWVYLQERQRAAKHLFRDGNSTDWWNIRLRLSSLMPPCGAGEYMRRRRPEGIKHFIRPYRGYTQRAMKRRRNTF</sequence>
<dbReference type="EMBL" id="LN483070">
    <property type="protein sequence ID" value="CEA06738.1"/>
    <property type="molecule type" value="Genomic_DNA"/>
</dbReference>
<organism evidence="1">
    <name type="scientific">Arthrobacter saudimassiliensis</name>
    <dbReference type="NCBI Taxonomy" id="1461584"/>
    <lineage>
        <taxon>Bacteria</taxon>
        <taxon>Bacillati</taxon>
        <taxon>Actinomycetota</taxon>
        <taxon>Actinomycetes</taxon>
        <taxon>Micrococcales</taxon>
        <taxon>Micrococcaceae</taxon>
        <taxon>Arthrobacter</taxon>
    </lineage>
</organism>
<name>A0A078MHB2_9MICC</name>
<proteinExistence type="predicted"/>
<dbReference type="PATRIC" id="fig|1461584.3.peg.99"/>
<gene>
    <name evidence="1" type="ORF">BN1051_00104</name>
</gene>
<accession>A0A078MHB2</accession>
<dbReference type="AlphaFoldDB" id="A0A078MHB2"/>